<dbReference type="PANTHER" id="PTHR24111">
    <property type="entry name" value="LEUCINE-RICH REPEAT-CONTAINING PROTEIN 34"/>
    <property type="match status" value="1"/>
</dbReference>
<name>B7G6E9_PHATC</name>
<dbReference type="SUPFAM" id="SSF52047">
    <property type="entry name" value="RNI-like"/>
    <property type="match status" value="1"/>
</dbReference>
<dbReference type="InterPro" id="IPR001611">
    <property type="entry name" value="Leu-rich_rpt"/>
</dbReference>
<dbReference type="Pfam" id="PF13516">
    <property type="entry name" value="LRR_6"/>
    <property type="match status" value="1"/>
</dbReference>
<dbReference type="InterPro" id="IPR052201">
    <property type="entry name" value="LRR-containing_regulator"/>
</dbReference>
<dbReference type="InParanoid" id="B7G6E9"/>
<accession>B7G6E9</accession>
<dbReference type="STRING" id="556484.B7G6E9"/>
<dbReference type="KEGG" id="pti:PHATRDRAFT_48225"/>
<evidence type="ECO:0000313" key="2">
    <source>
        <dbReference type="EMBL" id="EEC45848.1"/>
    </source>
</evidence>
<dbReference type="InterPro" id="IPR032675">
    <property type="entry name" value="LRR_dom_sf"/>
</dbReference>
<dbReference type="EMBL" id="CM000618">
    <property type="protein sequence ID" value="EEC45848.1"/>
    <property type="molecule type" value="Genomic_DNA"/>
</dbReference>
<reference evidence="2 3" key="1">
    <citation type="journal article" date="2008" name="Nature">
        <title>The Phaeodactylum genome reveals the evolutionary history of diatom genomes.</title>
        <authorList>
            <person name="Bowler C."/>
            <person name="Allen A.E."/>
            <person name="Badger J.H."/>
            <person name="Grimwood J."/>
            <person name="Jabbari K."/>
            <person name="Kuo A."/>
            <person name="Maheswari U."/>
            <person name="Martens C."/>
            <person name="Maumus F."/>
            <person name="Otillar R.P."/>
            <person name="Rayko E."/>
            <person name="Salamov A."/>
            <person name="Vandepoele K."/>
            <person name="Beszteri B."/>
            <person name="Gruber A."/>
            <person name="Heijde M."/>
            <person name="Katinka M."/>
            <person name="Mock T."/>
            <person name="Valentin K."/>
            <person name="Verret F."/>
            <person name="Berges J.A."/>
            <person name="Brownlee C."/>
            <person name="Cadoret J.P."/>
            <person name="Chiovitti A."/>
            <person name="Choi C.J."/>
            <person name="Coesel S."/>
            <person name="De Martino A."/>
            <person name="Detter J.C."/>
            <person name="Durkin C."/>
            <person name="Falciatore A."/>
            <person name="Fournet J."/>
            <person name="Haruta M."/>
            <person name="Huysman M.J."/>
            <person name="Jenkins B.D."/>
            <person name="Jiroutova K."/>
            <person name="Jorgensen R.E."/>
            <person name="Joubert Y."/>
            <person name="Kaplan A."/>
            <person name="Kroger N."/>
            <person name="Kroth P.G."/>
            <person name="La Roche J."/>
            <person name="Lindquist E."/>
            <person name="Lommer M."/>
            <person name="Martin-Jezequel V."/>
            <person name="Lopez P.J."/>
            <person name="Lucas S."/>
            <person name="Mangogna M."/>
            <person name="McGinnis K."/>
            <person name="Medlin L.K."/>
            <person name="Montsant A."/>
            <person name="Oudot-Le Secq M.P."/>
            <person name="Napoli C."/>
            <person name="Obornik M."/>
            <person name="Parker M.S."/>
            <person name="Petit J.L."/>
            <person name="Porcel B.M."/>
            <person name="Poulsen N."/>
            <person name="Robison M."/>
            <person name="Rychlewski L."/>
            <person name="Rynearson T.A."/>
            <person name="Schmutz J."/>
            <person name="Shapiro H."/>
            <person name="Siaut M."/>
            <person name="Stanley M."/>
            <person name="Sussman M.R."/>
            <person name="Taylor A.R."/>
            <person name="Vardi A."/>
            <person name="von Dassow P."/>
            <person name="Vyverman W."/>
            <person name="Willis A."/>
            <person name="Wyrwicz L.S."/>
            <person name="Rokhsar D.S."/>
            <person name="Weissenbach J."/>
            <person name="Armbrust E.V."/>
            <person name="Green B.R."/>
            <person name="Van de Peer Y."/>
            <person name="Grigoriev I.V."/>
        </authorList>
    </citation>
    <scope>NUCLEOTIDE SEQUENCE [LARGE SCALE GENOMIC DNA]</scope>
    <source>
        <strain evidence="2 3">CCAP 1055/1</strain>
    </source>
</reference>
<dbReference type="HOGENOM" id="CLU_687874_0_0_1"/>
<proteinExistence type="predicted"/>
<evidence type="ECO:0000313" key="3">
    <source>
        <dbReference type="Proteomes" id="UP000000759"/>
    </source>
</evidence>
<evidence type="ECO:0000256" key="1">
    <source>
        <dbReference type="ARBA" id="ARBA00022737"/>
    </source>
</evidence>
<protein>
    <submittedName>
        <fullName evidence="2">Uncharacterized protein</fullName>
    </submittedName>
</protein>
<sequence length="368" mass="40700">MIRSHQYATQSELSAQHRHSYRTNCEEWIEQQVKLNRVVTKIRAGDESLGTVRIMQTYPTELSIGDFLRALNGCPFVQNLSFLGVRMPRRDAELLAMALNHQSTGIQTLSIRRLLPECLLPLCQSLAHNTTLRELCLILDSDVTEDALCCLADAIKTNDSLKKLKIYSACWTPRAMDRLSQAIRASPKLRELSLIRGGITEIASLAAAVQSQNTMSILDLSGNQLRDPISLGLLLRCSSLRELDLSSNNFGNTLAGTSTVFDALHQNTTLRQLSLDMNPICESFAARLLTSLQYNTALVRLGIITATLPSKCTKALTHVVASNKAGRGLIQTSCAVHEPLIPYVLSLAHKDLAVLYSLVQIRPDLYCQ</sequence>
<dbReference type="RefSeq" id="XP_002182561.1">
    <property type="nucleotide sequence ID" value="XM_002182525.1"/>
</dbReference>
<dbReference type="PANTHER" id="PTHR24111:SF0">
    <property type="entry name" value="LEUCINE-RICH REPEAT-CONTAINING PROTEIN"/>
    <property type="match status" value="1"/>
</dbReference>
<dbReference type="Proteomes" id="UP000000759">
    <property type="component" value="Chromosome 16"/>
</dbReference>
<dbReference type="OrthoDB" id="120976at2759"/>
<dbReference type="AlphaFoldDB" id="B7G6E9"/>
<dbReference type="Gene3D" id="3.80.10.10">
    <property type="entry name" value="Ribonuclease Inhibitor"/>
    <property type="match status" value="2"/>
</dbReference>
<reference evidence="3" key="2">
    <citation type="submission" date="2008-08" db="EMBL/GenBank/DDBJ databases">
        <authorList>
            <consortium name="Diatom Consortium"/>
            <person name="Grigoriev I."/>
            <person name="Grimwood J."/>
            <person name="Kuo A."/>
            <person name="Otillar R.P."/>
            <person name="Salamov A."/>
            <person name="Detter J.C."/>
            <person name="Lindquist E."/>
            <person name="Shapiro H."/>
            <person name="Lucas S."/>
            <person name="Glavina del Rio T."/>
            <person name="Pitluck S."/>
            <person name="Rokhsar D."/>
            <person name="Bowler C."/>
        </authorList>
    </citation>
    <scope>GENOME REANNOTATION</scope>
    <source>
        <strain evidence="3">CCAP 1055/1</strain>
    </source>
</reference>
<keyword evidence="1" id="KW-0677">Repeat</keyword>
<organism evidence="2 3">
    <name type="scientific">Phaeodactylum tricornutum (strain CCAP 1055/1)</name>
    <dbReference type="NCBI Taxonomy" id="556484"/>
    <lineage>
        <taxon>Eukaryota</taxon>
        <taxon>Sar</taxon>
        <taxon>Stramenopiles</taxon>
        <taxon>Ochrophyta</taxon>
        <taxon>Bacillariophyta</taxon>
        <taxon>Bacillariophyceae</taxon>
        <taxon>Bacillariophycidae</taxon>
        <taxon>Naviculales</taxon>
        <taxon>Phaeodactylaceae</taxon>
        <taxon>Phaeodactylum</taxon>
    </lineage>
</organism>
<gene>
    <name evidence="2" type="ORF">PHATRDRAFT_48225</name>
</gene>
<keyword evidence="3" id="KW-1185">Reference proteome</keyword>
<dbReference type="PaxDb" id="2850-Phatr48225"/>
<dbReference type="GeneID" id="7203345"/>